<evidence type="ECO:0000256" key="2">
    <source>
        <dbReference type="ARBA" id="ARBA00022857"/>
    </source>
</evidence>
<sequence>MRRRPYCVLELDEQLTWRRAVPGVTEFKKALHEAVRRGNCREDQVPRPYVLLSVASSVDGYIDDTSPRRLLLSNSEDFDRVDQMRADSDAILIGAGTIRADNPRLLVNSEERRAARVAAGKPAYPLKIAVSASGDLDPSLKFWHHGDKKLAYTTDEGEAKLNGRLAGLADVVSTGPTIDFHAILDDLGRRGVERLMVEGGGQVHTALLSQGLADEIHLAVAPLLVGDRDAPRFLNPADYPGGSARRMRLVEVRTVGDVALLRYLPKEGGDGS</sequence>
<evidence type="ECO:0000256" key="3">
    <source>
        <dbReference type="ARBA" id="ARBA00023002"/>
    </source>
</evidence>
<keyword evidence="3" id="KW-0560">Oxidoreductase</keyword>
<dbReference type="SUPFAM" id="SSF53597">
    <property type="entry name" value="Dihydrofolate reductase-like"/>
    <property type="match status" value="1"/>
</dbReference>
<evidence type="ECO:0000259" key="4">
    <source>
        <dbReference type="Pfam" id="PF01872"/>
    </source>
</evidence>
<dbReference type="Gene3D" id="3.40.430.10">
    <property type="entry name" value="Dihydrofolate Reductase, subunit A"/>
    <property type="match status" value="1"/>
</dbReference>
<dbReference type="InterPro" id="IPR024072">
    <property type="entry name" value="DHFR-like_dom_sf"/>
</dbReference>
<dbReference type="GO" id="GO:0009231">
    <property type="term" value="P:riboflavin biosynthetic process"/>
    <property type="evidence" value="ECO:0007669"/>
    <property type="project" value="InterPro"/>
</dbReference>
<gene>
    <name evidence="5" type="ORF">H3146_13995</name>
</gene>
<evidence type="ECO:0000256" key="1">
    <source>
        <dbReference type="ARBA" id="ARBA00005104"/>
    </source>
</evidence>
<reference evidence="6" key="1">
    <citation type="submission" date="2020-05" db="EMBL/GenBank/DDBJ databases">
        <title>Classification of alakaliphilic streptomycetes isolated from an alkaline soil next to Lonar Crater, India and a proposal for the recognition of Streptomyces alkaliterrae sp. nov.</title>
        <authorList>
            <person name="Golinska P."/>
        </authorList>
    </citation>
    <scope>NUCLEOTIDE SEQUENCE [LARGE SCALE GENOMIC DNA]</scope>
    <source>
        <strain evidence="6">OF3</strain>
    </source>
</reference>
<dbReference type="GO" id="GO:0008703">
    <property type="term" value="F:5-amino-6-(5-phosphoribosylamino)uracil reductase activity"/>
    <property type="evidence" value="ECO:0007669"/>
    <property type="project" value="InterPro"/>
</dbReference>
<evidence type="ECO:0000313" key="5">
    <source>
        <dbReference type="EMBL" id="MBB1254466.1"/>
    </source>
</evidence>
<evidence type="ECO:0000313" key="6">
    <source>
        <dbReference type="Proteomes" id="UP000525686"/>
    </source>
</evidence>
<dbReference type="Proteomes" id="UP000525686">
    <property type="component" value="Unassembled WGS sequence"/>
</dbReference>
<dbReference type="Pfam" id="PF01872">
    <property type="entry name" value="RibD_C"/>
    <property type="match status" value="1"/>
</dbReference>
<dbReference type="EMBL" id="JABJWZ010000113">
    <property type="protein sequence ID" value="MBB1254466.1"/>
    <property type="molecule type" value="Genomic_DNA"/>
</dbReference>
<accession>A0A7W3WLC2</accession>
<organism evidence="5 6">
    <name type="scientific">Streptomyces alkaliterrae</name>
    <dbReference type="NCBI Taxonomy" id="2213162"/>
    <lineage>
        <taxon>Bacteria</taxon>
        <taxon>Bacillati</taxon>
        <taxon>Actinomycetota</taxon>
        <taxon>Actinomycetes</taxon>
        <taxon>Kitasatosporales</taxon>
        <taxon>Streptomycetaceae</taxon>
        <taxon>Streptomyces</taxon>
    </lineage>
</organism>
<comment type="pathway">
    <text evidence="1">Cofactor biosynthesis; riboflavin biosynthesis.</text>
</comment>
<dbReference type="InterPro" id="IPR050765">
    <property type="entry name" value="Riboflavin_Biosynth_HTPR"/>
</dbReference>
<keyword evidence="2" id="KW-0521">NADP</keyword>
<feature type="domain" description="Bacterial bifunctional deaminase-reductase C-terminal" evidence="4">
    <location>
        <begin position="48"/>
        <end position="258"/>
    </location>
</feature>
<name>A0A7W3WLC2_9ACTN</name>
<dbReference type="InterPro" id="IPR002734">
    <property type="entry name" value="RibDG_C"/>
</dbReference>
<dbReference type="PANTHER" id="PTHR38011:SF7">
    <property type="entry name" value="2,5-DIAMINO-6-RIBOSYLAMINO-4(3H)-PYRIMIDINONE 5'-PHOSPHATE REDUCTASE"/>
    <property type="match status" value="1"/>
</dbReference>
<proteinExistence type="predicted"/>
<protein>
    <submittedName>
        <fullName evidence="5">RibD family protein</fullName>
    </submittedName>
</protein>
<dbReference type="PANTHER" id="PTHR38011">
    <property type="entry name" value="DIHYDROFOLATE REDUCTASE FAMILY PROTEIN (AFU_ORTHOLOGUE AFUA_8G06820)"/>
    <property type="match status" value="1"/>
</dbReference>
<comment type="caution">
    <text evidence="5">The sequence shown here is derived from an EMBL/GenBank/DDBJ whole genome shotgun (WGS) entry which is preliminary data.</text>
</comment>
<dbReference type="AlphaFoldDB" id="A0A7W3WLC2"/>